<dbReference type="GO" id="GO:0005524">
    <property type="term" value="F:ATP binding"/>
    <property type="evidence" value="ECO:0007669"/>
    <property type="project" value="UniProtKB-KW"/>
</dbReference>
<evidence type="ECO:0000256" key="1">
    <source>
        <dbReference type="ARBA" id="ARBA00005306"/>
    </source>
</evidence>
<dbReference type="SMART" id="SM00845">
    <property type="entry name" value="GatB_Yqey"/>
    <property type="match status" value="1"/>
</dbReference>
<dbReference type="OMA" id="FELMFKE"/>
<dbReference type="GO" id="GO:0032543">
    <property type="term" value="P:mitochondrial translation"/>
    <property type="evidence" value="ECO:0007669"/>
    <property type="project" value="UniProtKB-UniRule"/>
</dbReference>
<dbReference type="GO" id="GO:0005739">
    <property type="term" value="C:mitochondrion"/>
    <property type="evidence" value="ECO:0007669"/>
    <property type="project" value="UniProtKB-SubCell"/>
</dbReference>
<evidence type="ECO:0000256" key="4">
    <source>
        <dbReference type="ARBA" id="ARBA00022741"/>
    </source>
</evidence>
<dbReference type="InterPro" id="IPR042114">
    <property type="entry name" value="GatB_C_1"/>
</dbReference>
<evidence type="ECO:0000256" key="8">
    <source>
        <dbReference type="ARBA" id="ARBA00047380"/>
    </source>
</evidence>
<dbReference type="AlphaFoldDB" id="A0A336KRT3"/>
<comment type="function">
    <text evidence="7">Allows the formation of correctly charged Asn-tRNA(Asn) or Gln-tRNA(Gln) through the transamidation of misacylated Asp-tRNA(Asn) or Glu-tRNA(Gln) in organisms which lack either or both of asparaginyl-tRNA or glutaminyl-tRNA synthetases. The reaction takes place in the presence of glutamine and ATP through an activated phospho-Asp-tRNA(Asn) or phospho-Glu-tRNA(Gln).</text>
</comment>
<keyword evidence="6 10" id="KW-0648">Protein biosynthesis</keyword>
<keyword evidence="3 10" id="KW-0436">Ligase</keyword>
<comment type="similarity">
    <text evidence="1 10">Belongs to the GatB/GatE family. GatB subfamily.</text>
</comment>
<dbReference type="NCBIfam" id="NF004012">
    <property type="entry name" value="PRK05477.1-2"/>
    <property type="match status" value="1"/>
</dbReference>
<dbReference type="Pfam" id="PF02637">
    <property type="entry name" value="GatB_Yqey"/>
    <property type="match status" value="1"/>
</dbReference>
<dbReference type="EMBL" id="UFQS01000677">
    <property type="protein sequence ID" value="SSX06115.1"/>
    <property type="molecule type" value="Genomic_DNA"/>
</dbReference>
<evidence type="ECO:0000313" key="12">
    <source>
        <dbReference type="EMBL" id="SSX06115.1"/>
    </source>
</evidence>
<evidence type="ECO:0000256" key="2">
    <source>
        <dbReference type="ARBA" id="ARBA00011123"/>
    </source>
</evidence>
<keyword evidence="5 10" id="KW-0067">ATP-binding</keyword>
<comment type="subcellular location">
    <subcellularLocation>
        <location evidence="10">Mitochondrion</location>
    </subcellularLocation>
</comment>
<dbReference type="GO" id="GO:0070681">
    <property type="term" value="P:glutaminyl-tRNAGln biosynthesis via transamidation"/>
    <property type="evidence" value="ECO:0007669"/>
    <property type="project" value="UniProtKB-UniRule"/>
</dbReference>
<dbReference type="EMBL" id="UFQT01000677">
    <property type="protein sequence ID" value="SSX26471.1"/>
    <property type="molecule type" value="Genomic_DNA"/>
</dbReference>
<comment type="function">
    <text evidence="10">Allows the formation of correctly charged Gln-tRNA(Gln) through the transamidation of misacylated Glu-tRNA(Gln) in the mitochondria. The reaction takes place in the presence of glutamine and ATP through an activated gamma-phospho-Glu-tRNA(Gln).</text>
</comment>
<dbReference type="SUPFAM" id="SSF55931">
    <property type="entry name" value="Glutamine synthetase/guanido kinase"/>
    <property type="match status" value="1"/>
</dbReference>
<dbReference type="PANTHER" id="PTHR11659:SF0">
    <property type="entry name" value="GLUTAMYL-TRNA(GLN) AMIDOTRANSFERASE SUBUNIT B, MITOCHONDRIAL"/>
    <property type="match status" value="1"/>
</dbReference>
<keyword evidence="10" id="KW-0496">Mitochondrion</keyword>
<comment type="catalytic activity">
    <reaction evidence="9 10">
        <text>L-glutamyl-tRNA(Gln) + L-glutamine + ATP + H2O = L-glutaminyl-tRNA(Gln) + L-glutamate + ADP + phosphate + H(+)</text>
        <dbReference type="Rhea" id="RHEA:17521"/>
        <dbReference type="Rhea" id="RHEA-COMP:9681"/>
        <dbReference type="Rhea" id="RHEA-COMP:9684"/>
        <dbReference type="ChEBI" id="CHEBI:15377"/>
        <dbReference type="ChEBI" id="CHEBI:15378"/>
        <dbReference type="ChEBI" id="CHEBI:29985"/>
        <dbReference type="ChEBI" id="CHEBI:30616"/>
        <dbReference type="ChEBI" id="CHEBI:43474"/>
        <dbReference type="ChEBI" id="CHEBI:58359"/>
        <dbReference type="ChEBI" id="CHEBI:78520"/>
        <dbReference type="ChEBI" id="CHEBI:78521"/>
        <dbReference type="ChEBI" id="CHEBI:456216"/>
    </reaction>
</comment>
<evidence type="ECO:0000313" key="13">
    <source>
        <dbReference type="EMBL" id="SSX26471.1"/>
    </source>
</evidence>
<comment type="subunit">
    <text evidence="2">Heterotrimer of A, B and C subunits.</text>
</comment>
<evidence type="ECO:0000256" key="7">
    <source>
        <dbReference type="ARBA" id="ARBA00024799"/>
    </source>
</evidence>
<gene>
    <name evidence="12" type="primary">CSON013445</name>
</gene>
<sequence>MFVRLFNTHYFKRGITSHVYKGVVGLEVHAQLSSKSKLFSRAPNKFNAPVNSCVDNFDAAIPGTLPVLNKFCVEAAVKIGLVMNCILNMRSTFDRKHYFYADMPSGYQITQQSNPIAKQGYIEFPIIHKKQVISKICKLIQIQLEQDSGKSLHDIEARKVLIDLNRAGAPLVEFVFCPDLEDGYQAAALVKELCLILTAIKVCSCKMEEGALRVDANVSVHKPGQPLGTRTEVKNIGSISGIQHAVDYEINRQTDILMKNGRIINETRTWDAVKQKTLPMRDKEVVLDYRFIPEPNLLPVYLSNEDTDEENVVSITRLAKKIPELPSQSRMRLINEYHLNDITAFLLVDDLELLKIFDKILSDNPNRNPKYVSNILTNNVRTLCNKKKCQIIDLKLTHIQIGQVVDLLENQTINQNFVLPILEILEKNENYTAEIIVENKNWQQILDNDTIENVCRNIIKNNSKLVNQYFKGKDKTFFALAGLIAKEMDGRINMGKATEKLKSILNEEKDIRNK</sequence>
<dbReference type="VEuPathDB" id="VectorBase:CSON013445"/>
<dbReference type="PANTHER" id="PTHR11659">
    <property type="entry name" value="GLUTAMYL-TRNA GLN AMIDOTRANSFERASE SUBUNIT B MITOCHONDRIAL AND PROKARYOTIC PET112-RELATED"/>
    <property type="match status" value="1"/>
</dbReference>
<evidence type="ECO:0000256" key="5">
    <source>
        <dbReference type="ARBA" id="ARBA00022840"/>
    </source>
</evidence>
<comment type="catalytic activity">
    <reaction evidence="8">
        <text>L-aspartyl-tRNA(Asn) + L-glutamine + ATP + H2O = L-asparaginyl-tRNA(Asn) + L-glutamate + ADP + phosphate + 2 H(+)</text>
        <dbReference type="Rhea" id="RHEA:14513"/>
        <dbReference type="Rhea" id="RHEA-COMP:9674"/>
        <dbReference type="Rhea" id="RHEA-COMP:9677"/>
        <dbReference type="ChEBI" id="CHEBI:15377"/>
        <dbReference type="ChEBI" id="CHEBI:15378"/>
        <dbReference type="ChEBI" id="CHEBI:29985"/>
        <dbReference type="ChEBI" id="CHEBI:30616"/>
        <dbReference type="ChEBI" id="CHEBI:43474"/>
        <dbReference type="ChEBI" id="CHEBI:58359"/>
        <dbReference type="ChEBI" id="CHEBI:78515"/>
        <dbReference type="ChEBI" id="CHEBI:78516"/>
        <dbReference type="ChEBI" id="CHEBI:456216"/>
    </reaction>
</comment>
<dbReference type="InterPro" id="IPR017959">
    <property type="entry name" value="Asn/Gln-tRNA_amidoTrfase_suB/E"/>
</dbReference>
<dbReference type="InterPro" id="IPR014746">
    <property type="entry name" value="Gln_synth/guanido_kin_cat_dom"/>
</dbReference>
<proteinExistence type="inferred from homology"/>
<evidence type="ECO:0000256" key="3">
    <source>
        <dbReference type="ARBA" id="ARBA00022598"/>
    </source>
</evidence>
<name>A0A336KRT3_CULSO</name>
<dbReference type="NCBIfam" id="NF004014">
    <property type="entry name" value="PRK05477.1-4"/>
    <property type="match status" value="1"/>
</dbReference>
<feature type="domain" description="Asn/Gln amidotransferase" evidence="11">
    <location>
        <begin position="355"/>
        <end position="505"/>
    </location>
</feature>
<keyword evidence="4 10" id="KW-0547">Nucleotide-binding</keyword>
<dbReference type="Pfam" id="PF02934">
    <property type="entry name" value="GatB_N"/>
    <property type="match status" value="1"/>
</dbReference>
<dbReference type="GO" id="GO:0030956">
    <property type="term" value="C:glutamyl-tRNA(Gln) amidotransferase complex"/>
    <property type="evidence" value="ECO:0007669"/>
    <property type="project" value="UniProtKB-UniRule"/>
</dbReference>
<dbReference type="EC" id="6.3.5.-" evidence="10"/>
<dbReference type="InterPro" id="IPR006075">
    <property type="entry name" value="Asn/Gln-tRNA_Trfase_suB/E_cat"/>
</dbReference>
<dbReference type="HAMAP" id="MF_00121">
    <property type="entry name" value="GatB"/>
    <property type="match status" value="1"/>
</dbReference>
<dbReference type="Gene3D" id="1.10.10.410">
    <property type="match status" value="1"/>
</dbReference>
<evidence type="ECO:0000256" key="6">
    <source>
        <dbReference type="ARBA" id="ARBA00022917"/>
    </source>
</evidence>
<evidence type="ECO:0000256" key="10">
    <source>
        <dbReference type="HAMAP-Rule" id="MF_03147"/>
    </source>
</evidence>
<evidence type="ECO:0000256" key="9">
    <source>
        <dbReference type="ARBA" id="ARBA00047913"/>
    </source>
</evidence>
<reference evidence="12" key="1">
    <citation type="submission" date="2018-04" db="EMBL/GenBank/DDBJ databases">
        <authorList>
            <person name="Go L.Y."/>
            <person name="Mitchell J.A."/>
        </authorList>
    </citation>
    <scope>NUCLEOTIDE SEQUENCE</scope>
    <source>
        <tissue evidence="12">Whole organism</tissue>
    </source>
</reference>
<organism evidence="12">
    <name type="scientific">Culicoides sonorensis</name>
    <name type="common">Biting midge</name>
    <dbReference type="NCBI Taxonomy" id="179676"/>
    <lineage>
        <taxon>Eukaryota</taxon>
        <taxon>Metazoa</taxon>
        <taxon>Ecdysozoa</taxon>
        <taxon>Arthropoda</taxon>
        <taxon>Hexapoda</taxon>
        <taxon>Insecta</taxon>
        <taxon>Pterygota</taxon>
        <taxon>Neoptera</taxon>
        <taxon>Endopterygota</taxon>
        <taxon>Diptera</taxon>
        <taxon>Nematocera</taxon>
        <taxon>Chironomoidea</taxon>
        <taxon>Ceratopogonidae</taxon>
        <taxon>Ceratopogoninae</taxon>
        <taxon>Culicoides</taxon>
        <taxon>Monoculicoides</taxon>
    </lineage>
</organism>
<comment type="subunit">
    <text evidence="10">Subunit of the heterotrimeric GatCAB amidotransferase (AdT) complex, composed of A, B and C subunits.</text>
</comment>
<dbReference type="InterPro" id="IPR018027">
    <property type="entry name" value="Asn/Gln_amidotransferase"/>
</dbReference>
<dbReference type="SUPFAM" id="SSF89095">
    <property type="entry name" value="GatB/YqeY motif"/>
    <property type="match status" value="1"/>
</dbReference>
<dbReference type="InterPro" id="IPR004413">
    <property type="entry name" value="GatB"/>
</dbReference>
<protein>
    <recommendedName>
        <fullName evidence="10">Glutamyl-tRNA(Gln) amidotransferase subunit B, mitochondrial</fullName>
        <shortName evidence="10">Glu-AdT subunit B</shortName>
        <ecNumber evidence="10">6.3.5.-</ecNumber>
    </recommendedName>
</protein>
<dbReference type="NCBIfam" id="TIGR00133">
    <property type="entry name" value="gatB"/>
    <property type="match status" value="1"/>
</dbReference>
<dbReference type="InterPro" id="IPR023168">
    <property type="entry name" value="GatB_Yqey_C_2"/>
</dbReference>
<evidence type="ECO:0000259" key="11">
    <source>
        <dbReference type="SMART" id="SM00845"/>
    </source>
</evidence>
<dbReference type="InterPro" id="IPR003789">
    <property type="entry name" value="Asn/Gln_tRNA_amidoTrase-B-like"/>
</dbReference>
<reference evidence="13" key="2">
    <citation type="submission" date="2018-07" db="EMBL/GenBank/DDBJ databases">
        <authorList>
            <person name="Quirk P.G."/>
            <person name="Krulwich T.A."/>
        </authorList>
    </citation>
    <scope>NUCLEOTIDE SEQUENCE</scope>
</reference>
<dbReference type="Gene3D" id="1.10.150.380">
    <property type="entry name" value="GatB domain, N-terminal subdomain"/>
    <property type="match status" value="1"/>
</dbReference>
<dbReference type="GO" id="GO:0050567">
    <property type="term" value="F:glutaminyl-tRNA synthase (glutamine-hydrolyzing) activity"/>
    <property type="evidence" value="ECO:0007669"/>
    <property type="project" value="UniProtKB-UniRule"/>
</dbReference>
<accession>A0A336KRT3</accession>